<evidence type="ECO:0000256" key="4">
    <source>
        <dbReference type="ARBA" id="ARBA00022692"/>
    </source>
</evidence>
<evidence type="ECO:0000256" key="5">
    <source>
        <dbReference type="ARBA" id="ARBA00022729"/>
    </source>
</evidence>
<dbReference type="SUPFAM" id="SSF56935">
    <property type="entry name" value="Porins"/>
    <property type="match status" value="1"/>
</dbReference>
<keyword evidence="7" id="KW-0998">Cell outer membrane</keyword>
<evidence type="ECO:0000313" key="10">
    <source>
        <dbReference type="Proteomes" id="UP000064967"/>
    </source>
</evidence>
<keyword evidence="6" id="KW-0472">Membrane</keyword>
<feature type="domain" description="CRIB" evidence="8">
    <location>
        <begin position="565"/>
        <end position="579"/>
    </location>
</feature>
<dbReference type="Pfam" id="PF13620">
    <property type="entry name" value="CarboxypepD_reg"/>
    <property type="match status" value="1"/>
</dbReference>
<dbReference type="KEGG" id="llu:AKJ09_02722"/>
<evidence type="ECO:0000256" key="6">
    <source>
        <dbReference type="ARBA" id="ARBA00023136"/>
    </source>
</evidence>
<comment type="subcellular location">
    <subcellularLocation>
        <location evidence="1">Cell outer membrane</location>
        <topology evidence="1">Multi-pass membrane protein</topology>
    </subcellularLocation>
</comment>
<keyword evidence="4" id="KW-0812">Transmembrane</keyword>
<dbReference type="GO" id="GO:0044718">
    <property type="term" value="P:siderophore transmembrane transport"/>
    <property type="evidence" value="ECO:0007669"/>
    <property type="project" value="TreeGrafter"/>
</dbReference>
<dbReference type="InterPro" id="IPR000095">
    <property type="entry name" value="CRIB_dom"/>
</dbReference>
<evidence type="ECO:0000256" key="7">
    <source>
        <dbReference type="ARBA" id="ARBA00023237"/>
    </source>
</evidence>
<dbReference type="InterPro" id="IPR039426">
    <property type="entry name" value="TonB-dep_rcpt-like"/>
</dbReference>
<dbReference type="GO" id="GO:0030246">
    <property type="term" value="F:carbohydrate binding"/>
    <property type="evidence" value="ECO:0007669"/>
    <property type="project" value="InterPro"/>
</dbReference>
<name>A0A0K1PR97_9BACT</name>
<dbReference type="Gene3D" id="2.40.170.20">
    <property type="entry name" value="TonB-dependent receptor, beta-barrel domain"/>
    <property type="match status" value="1"/>
</dbReference>
<dbReference type="AlphaFoldDB" id="A0A0K1PR97"/>
<keyword evidence="5" id="KW-0732">Signal</keyword>
<keyword evidence="9" id="KW-0675">Receptor</keyword>
<dbReference type="Gene3D" id="3.30.1150.10">
    <property type="match status" value="1"/>
</dbReference>
<organism evidence="9 10">
    <name type="scientific">Labilithrix luteola</name>
    <dbReference type="NCBI Taxonomy" id="1391654"/>
    <lineage>
        <taxon>Bacteria</taxon>
        <taxon>Pseudomonadati</taxon>
        <taxon>Myxococcota</taxon>
        <taxon>Polyangia</taxon>
        <taxon>Polyangiales</taxon>
        <taxon>Labilitrichaceae</taxon>
        <taxon>Labilithrix</taxon>
    </lineage>
</organism>
<dbReference type="STRING" id="1391654.AKJ09_02722"/>
<dbReference type="PANTHER" id="PTHR30069:SF29">
    <property type="entry name" value="HEMOGLOBIN AND HEMOGLOBIN-HAPTOGLOBIN-BINDING PROTEIN 1-RELATED"/>
    <property type="match status" value="1"/>
</dbReference>
<gene>
    <name evidence="9" type="ORF">AKJ09_02722</name>
</gene>
<evidence type="ECO:0000256" key="2">
    <source>
        <dbReference type="ARBA" id="ARBA00022448"/>
    </source>
</evidence>
<accession>A0A0K1PR97</accession>
<reference evidence="9 10" key="1">
    <citation type="submission" date="2015-08" db="EMBL/GenBank/DDBJ databases">
        <authorList>
            <person name="Babu N.S."/>
            <person name="Beckwith C.J."/>
            <person name="Beseler K.G."/>
            <person name="Brison A."/>
            <person name="Carone J.V."/>
            <person name="Caskin T.P."/>
            <person name="Diamond M."/>
            <person name="Durham M.E."/>
            <person name="Foxe J.M."/>
            <person name="Go M."/>
            <person name="Henderson B.A."/>
            <person name="Jones I.B."/>
            <person name="McGettigan J.A."/>
            <person name="Micheletti S.J."/>
            <person name="Nasrallah M.E."/>
            <person name="Ortiz D."/>
            <person name="Piller C.R."/>
            <person name="Privatt S.R."/>
            <person name="Schneider S.L."/>
            <person name="Sharp S."/>
            <person name="Smith T.C."/>
            <person name="Stanton J.D."/>
            <person name="Ullery H.E."/>
            <person name="Wilson R.J."/>
            <person name="Serrano M.G."/>
            <person name="Buck G."/>
            <person name="Lee V."/>
            <person name="Wang Y."/>
            <person name="Carvalho R."/>
            <person name="Voegtly L."/>
            <person name="Shi R."/>
            <person name="Duckworth R."/>
            <person name="Johnson A."/>
            <person name="Loviza R."/>
            <person name="Walstead R."/>
            <person name="Shah Z."/>
            <person name="Kiflezghi M."/>
            <person name="Wade K."/>
            <person name="Ball S.L."/>
            <person name="Bradley K.W."/>
            <person name="Asai D.J."/>
            <person name="Bowman C.A."/>
            <person name="Russell D.A."/>
            <person name="Pope W.H."/>
            <person name="Jacobs-Sera D."/>
            <person name="Hendrix R.W."/>
            <person name="Hatfull G.F."/>
        </authorList>
    </citation>
    <scope>NUCLEOTIDE SEQUENCE [LARGE SCALE GENOMIC DNA]</scope>
    <source>
        <strain evidence="9 10">DSM 27648</strain>
    </source>
</reference>
<dbReference type="PROSITE" id="PS50108">
    <property type="entry name" value="CRIB"/>
    <property type="match status" value="1"/>
</dbReference>
<keyword evidence="3" id="KW-1134">Transmembrane beta strand</keyword>
<dbReference type="InterPro" id="IPR013784">
    <property type="entry name" value="Carb-bd-like_fold"/>
</dbReference>
<dbReference type="PANTHER" id="PTHR30069">
    <property type="entry name" value="TONB-DEPENDENT OUTER MEMBRANE RECEPTOR"/>
    <property type="match status" value="1"/>
</dbReference>
<keyword evidence="2" id="KW-0813">Transport</keyword>
<evidence type="ECO:0000256" key="3">
    <source>
        <dbReference type="ARBA" id="ARBA00022452"/>
    </source>
</evidence>
<dbReference type="Gene3D" id="2.60.40.1120">
    <property type="entry name" value="Carboxypeptidase-like, regulatory domain"/>
    <property type="match status" value="1"/>
</dbReference>
<evidence type="ECO:0000256" key="1">
    <source>
        <dbReference type="ARBA" id="ARBA00004571"/>
    </source>
</evidence>
<dbReference type="Proteomes" id="UP000064967">
    <property type="component" value="Chromosome"/>
</dbReference>
<dbReference type="SUPFAM" id="SSF74653">
    <property type="entry name" value="TolA/TonB C-terminal domain"/>
    <property type="match status" value="1"/>
</dbReference>
<dbReference type="InterPro" id="IPR036942">
    <property type="entry name" value="Beta-barrel_TonB_sf"/>
</dbReference>
<proteinExistence type="predicted"/>
<dbReference type="GO" id="GO:0015344">
    <property type="term" value="F:siderophore uptake transmembrane transporter activity"/>
    <property type="evidence" value="ECO:0007669"/>
    <property type="project" value="TreeGrafter"/>
</dbReference>
<keyword evidence="10" id="KW-1185">Reference proteome</keyword>
<dbReference type="SUPFAM" id="SSF49452">
    <property type="entry name" value="Starch-binding domain-like"/>
    <property type="match status" value="1"/>
</dbReference>
<protein>
    <submittedName>
        <fullName evidence="9">TonB family protein / TonB-dependent receptor</fullName>
    </submittedName>
</protein>
<dbReference type="EMBL" id="CP012333">
    <property type="protein sequence ID" value="AKU96058.1"/>
    <property type="molecule type" value="Genomic_DNA"/>
</dbReference>
<evidence type="ECO:0000313" key="9">
    <source>
        <dbReference type="EMBL" id="AKU96058.1"/>
    </source>
</evidence>
<dbReference type="GO" id="GO:0009279">
    <property type="term" value="C:cell outer membrane"/>
    <property type="evidence" value="ECO:0007669"/>
    <property type="project" value="UniProtKB-SubCell"/>
</dbReference>
<sequence length="790" mass="86349">MSDVRVARSGGDVLDQAAVIAARSFVFEPATRDGTPIPAKIRYEYVFAARTPEPPPVAPTPGVPTKPAALEIIALDHDDNTPLAGAAVIVTTQDGTMLRAVADGQGVFRMEDVPSGPVHVVVTKDGYVSAQLDETLEPGMATQAKLRLDKTPDPEAFTATARVDAPPREVTKRTLSGQEMTRIAGTRGDPLRAIELLPGVSRNSSGSNPILRGANPQDSQVFLEGGPVPILYHLGGLTSFVHSRVIDTVDVYPSNFGVRYGRKLGGVVDVRLRDPRTDKLHGIADASMIDSSLLVEAPIGEKFAVLGAVRRSNIDAFLNAAANSTDLAITAAPVYWDYQTIATYKPTEQDRFRIMAFGSSDRFALILKKPADADPAIRGAFDTLSVFHRVQLGYRHRWAKGSEQNTELTYGWLVDKGQYGTLGRSHFVMNTIQGRSEWTGVVSPALRVTAGLDLLGTHFDGYYEGIPPTAGEGDQPMTVSGQKHVFIQTARWVMTPGAYFEAGIRPVPSVLLTPGVRADWNDLVKKGSIDPRFSGRWEITDKTVVKGGVGLFSQAPAERDSVEPIGNPNMDFAHAVHASVGVEQAITDELSTSVEGFSKWLWNMETGTPDGKAPFFVSNQKGRIYGGEFMLRMRPSGRFFGFLSYTLMRSERRDADQNDYRLFDRDQTHIMSASAVYRLGHGWEVGGSFRYTSGTPFTPVVGSSYNASTDTYSSRLGASMSDRNPAFTRLDARVEKKWTFSQWSLAVYLDVQNVLNSPNREGFSYNYDYSQRQAARGLPIFPSLGIRGEL</sequence>
<evidence type="ECO:0000259" key="8">
    <source>
        <dbReference type="PROSITE" id="PS50108"/>
    </source>
</evidence>